<dbReference type="EMBL" id="BA000011">
    <property type="protein sequence ID" value="BAB60315.1"/>
    <property type="molecule type" value="Genomic_DNA"/>
</dbReference>
<accession>Q979I8</accession>
<dbReference type="InterPro" id="IPR008928">
    <property type="entry name" value="6-hairpin_glycosidase_sf"/>
</dbReference>
<dbReference type="KEGG" id="tvo:TVG1202803"/>
<dbReference type="RefSeq" id="WP_010917406.1">
    <property type="nucleotide sequence ID" value="NC_002689.2"/>
</dbReference>
<dbReference type="InterPro" id="IPR012341">
    <property type="entry name" value="6hp_glycosidase-like_sf"/>
</dbReference>
<proteinExistence type="predicted"/>
<protein>
    <submittedName>
        <fullName evidence="1">TVG1202803 protein</fullName>
    </submittedName>
</protein>
<organism evidence="1 2">
    <name type="scientific">Thermoplasma volcanium (strain ATCC 51530 / DSM 4299 / JCM 9571 / NBRC 15438 / GSS1)</name>
    <dbReference type="NCBI Taxonomy" id="273116"/>
    <lineage>
        <taxon>Archaea</taxon>
        <taxon>Methanobacteriati</taxon>
        <taxon>Thermoplasmatota</taxon>
        <taxon>Thermoplasmata</taxon>
        <taxon>Thermoplasmatales</taxon>
        <taxon>Thermoplasmataceae</taxon>
        <taxon>Thermoplasma</taxon>
    </lineage>
</organism>
<dbReference type="HOGENOM" id="CLU_476216_0_0_2"/>
<name>Q979I8_THEVO</name>
<evidence type="ECO:0000313" key="1">
    <source>
        <dbReference type="EMBL" id="BAB60315.1"/>
    </source>
</evidence>
<dbReference type="OrthoDB" id="7795at2157"/>
<dbReference type="STRING" id="273116.gene:9381974"/>
<dbReference type="PaxDb" id="273116-14325411"/>
<dbReference type="Gene3D" id="1.50.10.10">
    <property type="match status" value="1"/>
</dbReference>
<sequence>MIANACSGKFPDLSFEGHRPFTISSLFSYFIGFTDLIPDKIGYHDPGEMGGLWYHPIRLIRNIFIDVDGKIVKAESCRLLPYSALFQFPSFSLCLSIEEDGTFHAFIEGNPPKKARLVLELMPRPVWNSIDTFYYQYNDDSIDVMSNAFPWIHINLHFKNGYNLLRSDLIATSGSDLVLTISSKFCNENSLTKSLIPKLALEGSTELNSEDELTLERFNSAKANIIQLTKYVEGVGYGLTAGHPDFPWFFGIDTLLSVKGLLFAGLDEIAYGSLNLMSRFSFSGRVPHEIITSGKIYNQGDLEETALFPFAVYRYLVYTSKIGESTHLLSTAKQSFQYIFDHGLAGRGIMEDAEAGTGIDLDTVVFLYMSLKELEQLYSFYKDNEIILDTLDWSKHNLSMRQLKRLIDAFWIDERNTYANRIVNGFPKDNKFWTSILPFYAGIGDREHFENFISSTGGLHNISRNGEITVDAMNNSMPINTGMFVISALNYGKTEIARQFFYSLEKSYSKFSPNSFPEISNNPNGCYLQAWSAAIYIEDLIGGFLGIAPEGDVLKLKPAIDPMVLKIHSVSLKFRGKKIKLTIDE</sequence>
<keyword evidence="2" id="KW-1185">Reference proteome</keyword>
<dbReference type="SUPFAM" id="SSF48208">
    <property type="entry name" value="Six-hairpin glycosidases"/>
    <property type="match status" value="1"/>
</dbReference>
<dbReference type="eggNOG" id="arCOG03288">
    <property type="taxonomic scope" value="Archaea"/>
</dbReference>
<evidence type="ECO:0000313" key="2">
    <source>
        <dbReference type="Proteomes" id="UP000001017"/>
    </source>
</evidence>
<dbReference type="GeneID" id="1441288"/>
<gene>
    <name evidence="1" type="ORF">TVG1202803</name>
</gene>
<dbReference type="Proteomes" id="UP000001017">
    <property type="component" value="Chromosome"/>
</dbReference>
<reference evidence="1 2" key="2">
    <citation type="journal article" date="2000" name="Proc. Natl. Acad. Sci. U.S.A.">
        <title>Archaeal adaptation to higher temperatures revealed by genomic sequence of Thermoplasma volcanium.</title>
        <authorList>
            <person name="Kawashima T."/>
            <person name="Amano N."/>
            <person name="Koike H."/>
            <person name="Makino S."/>
            <person name="Higuchi S."/>
            <person name="Kawashima-Ohya Y."/>
            <person name="Watanabe K."/>
            <person name="Yamazaki M."/>
            <person name="Kanehori K."/>
            <person name="Kawamoto T."/>
            <person name="Nunoshiba T."/>
            <person name="Yamamoto Y."/>
            <person name="Aramaki H."/>
            <person name="Makino K."/>
            <person name="Suzuki M."/>
        </authorList>
    </citation>
    <scope>NUCLEOTIDE SEQUENCE [LARGE SCALE GENOMIC DNA]</scope>
    <source>
        <strain evidence="2">ATCC 51530 / DSM 4299 / JCM 9571 / NBRC 15438 / GSS1</strain>
    </source>
</reference>
<reference evidence="1 2" key="1">
    <citation type="journal article" date="1999" name="Proc. Jpn. Acad.">
        <title>Determination of the complete genomic DNA sequence of Thermoplasma volvanium GSS1.</title>
        <authorList>
            <person name="Kawashima T."/>
            <person name="Yamamoto Y."/>
            <person name="Aramaki H."/>
            <person name="Nunoshiba T."/>
            <person name="Kawamoto T."/>
            <person name="Watanabe K."/>
            <person name="Yamazaki M."/>
            <person name="Kanehori K."/>
            <person name="Amano N."/>
            <person name="Ohya Y."/>
            <person name="Makino K."/>
            <person name="Suzuki M."/>
        </authorList>
    </citation>
    <scope>NUCLEOTIDE SEQUENCE [LARGE SCALE GENOMIC DNA]</scope>
    <source>
        <strain evidence="2">ATCC 51530 / DSM 4299 / JCM 9571 / NBRC 15438 / GSS1</strain>
    </source>
</reference>
<dbReference type="AlphaFoldDB" id="Q979I8"/>
<dbReference type="GO" id="GO:0005975">
    <property type="term" value="P:carbohydrate metabolic process"/>
    <property type="evidence" value="ECO:0007669"/>
    <property type="project" value="InterPro"/>
</dbReference>